<evidence type="ECO:0000313" key="1">
    <source>
        <dbReference type="EMBL" id="MDV6263955.1"/>
    </source>
</evidence>
<accession>A0ABU4BIE5</accession>
<dbReference type="EMBL" id="JAWLJX010000009">
    <property type="protein sequence ID" value="MDV6263955.1"/>
    <property type="molecule type" value="Genomic_DNA"/>
</dbReference>
<evidence type="ECO:0008006" key="3">
    <source>
        <dbReference type="Google" id="ProtNLM"/>
    </source>
</evidence>
<evidence type="ECO:0000313" key="2">
    <source>
        <dbReference type="Proteomes" id="UP001185755"/>
    </source>
</evidence>
<reference evidence="1 2" key="1">
    <citation type="submission" date="2023-10" db="EMBL/GenBank/DDBJ databases">
        <title>Development of a sustainable strategy for remediation of hydrocarbon-contaminated territories based on the waste exchange concept.</title>
        <authorList>
            <person name="Krivoruchko A."/>
        </authorList>
    </citation>
    <scope>NUCLEOTIDE SEQUENCE [LARGE SCALE GENOMIC DNA]</scope>
    <source>
        <strain evidence="1 2">IEGM 1323</strain>
    </source>
</reference>
<keyword evidence="2" id="KW-1185">Reference proteome</keyword>
<name>A0ABU4BIE5_9NOCA</name>
<proteinExistence type="predicted"/>
<protein>
    <recommendedName>
        <fullName evidence="3">Transposase</fullName>
    </recommendedName>
</protein>
<comment type="caution">
    <text evidence="1">The sequence shown here is derived from an EMBL/GenBank/DDBJ whole genome shotgun (WGS) entry which is preliminary data.</text>
</comment>
<organism evidence="1 2">
    <name type="scientific">Rhodococcoides yunnanense</name>
    <dbReference type="NCBI Taxonomy" id="278209"/>
    <lineage>
        <taxon>Bacteria</taxon>
        <taxon>Bacillati</taxon>
        <taxon>Actinomycetota</taxon>
        <taxon>Actinomycetes</taxon>
        <taxon>Mycobacteriales</taxon>
        <taxon>Nocardiaceae</taxon>
        <taxon>Rhodococcoides</taxon>
    </lineage>
</organism>
<dbReference type="RefSeq" id="WP_317566077.1">
    <property type="nucleotide sequence ID" value="NZ_JAWLJX010000009.1"/>
</dbReference>
<gene>
    <name evidence="1" type="ORF">R3P96_21665</name>
</gene>
<dbReference type="Proteomes" id="UP001185755">
    <property type="component" value="Unassembled WGS sequence"/>
</dbReference>
<sequence>MVAKDTDIVGIYLKPPENAIVLCVDEKPQIHALDCTAPTLPMQIEIPERQTHGYVRNDTTTLFSALEVAAGKGTGLGKLRHRHQEFLVFIRHVAGVPRSEIACVDGQLRHAQEAAGTRLARRQFQHQSAFHAHLGVVDESEEC</sequence>